<feature type="binding site" evidence="5">
    <location>
        <begin position="112"/>
        <end position="115"/>
    </location>
    <ligand>
        <name>FAD</name>
        <dbReference type="ChEBI" id="CHEBI:57692"/>
    </ligand>
</feature>
<dbReference type="Gene3D" id="3.30.410.40">
    <property type="match status" value="1"/>
</dbReference>
<dbReference type="GO" id="GO:0016614">
    <property type="term" value="F:oxidoreductase activity, acting on CH-OH group of donors"/>
    <property type="evidence" value="ECO:0007669"/>
    <property type="project" value="InterPro"/>
</dbReference>
<dbReference type="EMBL" id="AXDT01000132">
    <property type="protein sequence ID" value="ERT12429.1"/>
    <property type="molecule type" value="Genomic_DNA"/>
</dbReference>
<dbReference type="PIRSF" id="PIRSF000137">
    <property type="entry name" value="Alcohol_oxidase"/>
    <property type="match status" value="1"/>
</dbReference>
<name>U7QWT9_PHOTE</name>
<dbReference type="RefSeq" id="WP_021325946.1">
    <property type="nucleotide sequence ID" value="NZ_AXDT01000132.1"/>
</dbReference>
<evidence type="ECO:0000256" key="5">
    <source>
        <dbReference type="PIRSR" id="PIRSR000137-2"/>
    </source>
</evidence>
<dbReference type="InterPro" id="IPR000172">
    <property type="entry name" value="GMC_OxRdtase_N"/>
</dbReference>
<comment type="caution">
    <text evidence="8">The sequence shown here is derived from an EMBL/GenBank/DDBJ whole genome shotgun (WGS) entry which is preliminary data.</text>
</comment>
<reference evidence="8 9" key="1">
    <citation type="submission" date="2013-10" db="EMBL/GenBank/DDBJ databases">
        <title>Whole Genome Shotgun Sequence of Photorhabdus temperata J3.</title>
        <authorList>
            <person name="Park G.-S."/>
            <person name="Hong S.-J."/>
            <person name="Shin J.-H."/>
        </authorList>
    </citation>
    <scope>NUCLEOTIDE SEQUENCE [LARGE SCALE GENOMIC DNA]</scope>
    <source>
        <strain evidence="8 9">J3</strain>
    </source>
</reference>
<dbReference type="PATRIC" id="fig|1389415.4.peg.2814"/>
<evidence type="ECO:0000313" key="9">
    <source>
        <dbReference type="Proteomes" id="UP000017133"/>
    </source>
</evidence>
<dbReference type="SUPFAM" id="SSF54373">
    <property type="entry name" value="FAD-linked reductases, C-terminal domain"/>
    <property type="match status" value="1"/>
</dbReference>
<dbReference type="SUPFAM" id="SSF51905">
    <property type="entry name" value="FAD/NAD(P)-binding domain"/>
    <property type="match status" value="1"/>
</dbReference>
<keyword evidence="4 5" id="KW-0274">FAD</keyword>
<proteinExistence type="inferred from homology"/>
<comment type="cofactor">
    <cofactor evidence="1 5">
        <name>FAD</name>
        <dbReference type="ChEBI" id="CHEBI:57692"/>
    </cofactor>
</comment>
<dbReference type="PANTHER" id="PTHR11552">
    <property type="entry name" value="GLUCOSE-METHANOL-CHOLINE GMC OXIDOREDUCTASE"/>
    <property type="match status" value="1"/>
</dbReference>
<dbReference type="InterPro" id="IPR007867">
    <property type="entry name" value="GMC_OxRtase_C"/>
</dbReference>
<evidence type="ECO:0000313" key="8">
    <source>
        <dbReference type="EMBL" id="ERT12429.1"/>
    </source>
</evidence>
<feature type="binding site" evidence="5">
    <location>
        <begin position="471"/>
        <end position="472"/>
    </location>
    <ligand>
        <name>FAD</name>
        <dbReference type="ChEBI" id="CHEBI:57692"/>
    </ligand>
</feature>
<dbReference type="Gene3D" id="3.50.50.60">
    <property type="entry name" value="FAD/NAD(P)-binding domain"/>
    <property type="match status" value="1"/>
</dbReference>
<gene>
    <name evidence="8" type="ORF">O185_14140</name>
</gene>
<dbReference type="Pfam" id="PF05199">
    <property type="entry name" value="GMC_oxred_C"/>
    <property type="match status" value="1"/>
</dbReference>
<sequence length="539" mass="59177">MNLNYYDYIVVGGGSSGCVTAARLSEDGKSSVLLIEAGPASDVHNPSSPLRDASRLVLEGYNWGYEANVHGEDRYSQVLHFNEKCNIESQQKKRKPFAYRLGKVLGGSSAINGAVALRALPSDFQRWVAMGCSRWAWNDVLPWFKHIENDVNLNDSNEHGKEGLLHLRRPKQEDISPIDLAFSSVCQMMGISYTDDLNSGENPAVGLVPSNIFQGAERFDLYRAYLAPVINRNNLHVFTDVTVDRINFIGNKVVSIDVIKEEDICTFNTSNVVLCAGAIGSVAILQRSGIGDANLLHSLDIPVVADIPAIGSNLTDHASVVLWALPKVTNCKKNTPWRQIAARVCSGYDEHVDVQIGLMNNVASRTVPGFQNRTDYPLLVGASVMLMRPNAKGKVFINTRDPRVLPLIDLPLDRDEADIARLVGGVRKIWEILENSEVAQYLDGIQFWSESMIYNDSVMCNAIKNLVSPGWHASGTIRMGVVSDPETAADEQGSIHGLEGVTVADASLFPTIPSLPTNLTTVMTAERISNFLLEKREND</sequence>
<evidence type="ECO:0000256" key="2">
    <source>
        <dbReference type="ARBA" id="ARBA00010790"/>
    </source>
</evidence>
<organism evidence="8 9">
    <name type="scientific">Photorhabdus temperata J3</name>
    <dbReference type="NCBI Taxonomy" id="1389415"/>
    <lineage>
        <taxon>Bacteria</taxon>
        <taxon>Pseudomonadati</taxon>
        <taxon>Pseudomonadota</taxon>
        <taxon>Gammaproteobacteria</taxon>
        <taxon>Enterobacterales</taxon>
        <taxon>Morganellaceae</taxon>
        <taxon>Photorhabdus</taxon>
    </lineage>
</organism>
<dbReference type="GO" id="GO:0050660">
    <property type="term" value="F:flavin adenine dinucleotide binding"/>
    <property type="evidence" value="ECO:0007669"/>
    <property type="project" value="InterPro"/>
</dbReference>
<feature type="domain" description="Glucose-methanol-choline oxidoreductase N-terminal" evidence="7">
    <location>
        <begin position="102"/>
        <end position="125"/>
    </location>
</feature>
<accession>U7QWT9</accession>
<keyword evidence="9" id="KW-1185">Reference proteome</keyword>
<dbReference type="PROSITE" id="PS00623">
    <property type="entry name" value="GMC_OXRED_1"/>
    <property type="match status" value="1"/>
</dbReference>
<feature type="binding site" evidence="5">
    <location>
        <position position="104"/>
    </location>
    <ligand>
        <name>FAD</name>
        <dbReference type="ChEBI" id="CHEBI:57692"/>
    </ligand>
</feature>
<evidence type="ECO:0000256" key="4">
    <source>
        <dbReference type="ARBA" id="ARBA00022827"/>
    </source>
</evidence>
<dbReference type="PANTHER" id="PTHR11552:SF147">
    <property type="entry name" value="CHOLINE DEHYDROGENASE, MITOCHONDRIAL"/>
    <property type="match status" value="1"/>
</dbReference>
<evidence type="ECO:0000256" key="6">
    <source>
        <dbReference type="RuleBase" id="RU003968"/>
    </source>
</evidence>
<keyword evidence="3 6" id="KW-0285">Flavoprotein</keyword>
<evidence type="ECO:0000256" key="1">
    <source>
        <dbReference type="ARBA" id="ARBA00001974"/>
    </source>
</evidence>
<comment type="similarity">
    <text evidence="2 6">Belongs to the GMC oxidoreductase family.</text>
</comment>
<evidence type="ECO:0000259" key="7">
    <source>
        <dbReference type="PROSITE" id="PS00623"/>
    </source>
</evidence>
<dbReference type="InterPro" id="IPR012132">
    <property type="entry name" value="GMC_OxRdtase"/>
</dbReference>
<feature type="binding site" evidence="5">
    <location>
        <position position="243"/>
    </location>
    <ligand>
        <name>FAD</name>
        <dbReference type="ChEBI" id="CHEBI:57692"/>
    </ligand>
</feature>
<dbReference type="Proteomes" id="UP000017133">
    <property type="component" value="Unassembled WGS sequence"/>
</dbReference>
<protein>
    <recommendedName>
        <fullName evidence="7">Glucose-methanol-choline oxidoreductase N-terminal domain-containing protein</fullName>
    </recommendedName>
</protein>
<dbReference type="InterPro" id="IPR036188">
    <property type="entry name" value="FAD/NAD-bd_sf"/>
</dbReference>
<evidence type="ECO:0000256" key="3">
    <source>
        <dbReference type="ARBA" id="ARBA00022630"/>
    </source>
</evidence>
<dbReference type="Pfam" id="PF00732">
    <property type="entry name" value="GMC_oxred_N"/>
    <property type="match status" value="1"/>
</dbReference>
<dbReference type="AlphaFoldDB" id="U7QWT9"/>